<protein>
    <submittedName>
        <fullName evidence="2">Uncharacterized protein</fullName>
    </submittedName>
</protein>
<keyword evidence="3" id="KW-1185">Reference proteome</keyword>
<sequence>MMEGGGGVIGGARDEGRTGEGRASQVCVLCKRVTVLCTSDVAVHCGLSQNGLELHPEDVTSQLEEEEESVDAGPLPLDNNLSPGYHDVSPGYHDVSPGYHDLSPGYDFCPPGFQRRPPPYRSVSESELSKYRARPPEGSVRLGNVAS</sequence>
<accession>A0AAV2K4U1</accession>
<evidence type="ECO:0000313" key="3">
    <source>
        <dbReference type="Proteomes" id="UP001497482"/>
    </source>
</evidence>
<name>A0AAV2K4U1_KNICA</name>
<proteinExistence type="predicted"/>
<gene>
    <name evidence="2" type="ORF">KC01_LOCUS13933</name>
</gene>
<reference evidence="2 3" key="1">
    <citation type="submission" date="2024-04" db="EMBL/GenBank/DDBJ databases">
        <authorList>
            <person name="Waldvogel A.-M."/>
            <person name="Schoenle A."/>
        </authorList>
    </citation>
    <scope>NUCLEOTIDE SEQUENCE [LARGE SCALE GENOMIC DNA]</scope>
</reference>
<evidence type="ECO:0000313" key="2">
    <source>
        <dbReference type="EMBL" id="CAL1583466.1"/>
    </source>
</evidence>
<dbReference type="EMBL" id="OZ035838">
    <property type="protein sequence ID" value="CAL1583466.1"/>
    <property type="molecule type" value="Genomic_DNA"/>
</dbReference>
<dbReference type="AlphaFoldDB" id="A0AAV2K4U1"/>
<dbReference type="Proteomes" id="UP001497482">
    <property type="component" value="Chromosome 16"/>
</dbReference>
<evidence type="ECO:0000256" key="1">
    <source>
        <dbReference type="SAM" id="MobiDB-lite"/>
    </source>
</evidence>
<feature type="region of interest" description="Disordered" evidence="1">
    <location>
        <begin position="57"/>
        <end position="147"/>
    </location>
</feature>
<organism evidence="2 3">
    <name type="scientific">Knipowitschia caucasica</name>
    <name type="common">Caucasian dwarf goby</name>
    <name type="synonym">Pomatoschistus caucasicus</name>
    <dbReference type="NCBI Taxonomy" id="637954"/>
    <lineage>
        <taxon>Eukaryota</taxon>
        <taxon>Metazoa</taxon>
        <taxon>Chordata</taxon>
        <taxon>Craniata</taxon>
        <taxon>Vertebrata</taxon>
        <taxon>Euteleostomi</taxon>
        <taxon>Actinopterygii</taxon>
        <taxon>Neopterygii</taxon>
        <taxon>Teleostei</taxon>
        <taxon>Neoteleostei</taxon>
        <taxon>Acanthomorphata</taxon>
        <taxon>Gobiaria</taxon>
        <taxon>Gobiiformes</taxon>
        <taxon>Gobioidei</taxon>
        <taxon>Gobiidae</taxon>
        <taxon>Gobiinae</taxon>
        <taxon>Knipowitschia</taxon>
    </lineage>
</organism>